<keyword evidence="1" id="KW-1133">Transmembrane helix</keyword>
<proteinExistence type="predicted"/>
<protein>
    <submittedName>
        <fullName evidence="2">Uncharacterized protein</fullName>
    </submittedName>
</protein>
<evidence type="ECO:0000313" key="3">
    <source>
        <dbReference type="Proteomes" id="UP000605361"/>
    </source>
</evidence>
<dbReference type="Proteomes" id="UP000605361">
    <property type="component" value="Unassembled WGS sequence"/>
</dbReference>
<evidence type="ECO:0000256" key="1">
    <source>
        <dbReference type="SAM" id="Phobius"/>
    </source>
</evidence>
<reference evidence="2" key="1">
    <citation type="submission" date="2020-11" db="EMBL/GenBank/DDBJ databases">
        <title>Whole-genome analyses of Nonomuraea sp. K274.</title>
        <authorList>
            <person name="Veyisoglu A."/>
        </authorList>
    </citation>
    <scope>NUCLEOTIDE SEQUENCE</scope>
    <source>
        <strain evidence="2">K274</strain>
    </source>
</reference>
<name>A0A931EYS0_9ACTN</name>
<accession>A0A931EYS0</accession>
<dbReference type="AlphaFoldDB" id="A0A931EYS0"/>
<comment type="caution">
    <text evidence="2">The sequence shown here is derived from an EMBL/GenBank/DDBJ whole genome shotgun (WGS) entry which is preliminary data.</text>
</comment>
<keyword evidence="1" id="KW-0812">Transmembrane</keyword>
<keyword evidence="1" id="KW-0472">Membrane</keyword>
<feature type="transmembrane region" description="Helical" evidence="1">
    <location>
        <begin position="21"/>
        <end position="37"/>
    </location>
</feature>
<gene>
    <name evidence="2" type="ORF">ITP53_13830</name>
</gene>
<dbReference type="EMBL" id="JADOGI010000033">
    <property type="protein sequence ID" value="MBF8186802.1"/>
    <property type="molecule type" value="Genomic_DNA"/>
</dbReference>
<evidence type="ECO:0000313" key="2">
    <source>
        <dbReference type="EMBL" id="MBF8186802.1"/>
    </source>
</evidence>
<dbReference type="RefSeq" id="WP_195895771.1">
    <property type="nucleotide sequence ID" value="NZ_JADOGI010000033.1"/>
</dbReference>
<feature type="transmembrane region" description="Helical" evidence="1">
    <location>
        <begin position="97"/>
        <end position="118"/>
    </location>
</feature>
<organism evidence="2 3">
    <name type="scientific">Nonomuraea cypriaca</name>
    <dbReference type="NCBI Taxonomy" id="1187855"/>
    <lineage>
        <taxon>Bacteria</taxon>
        <taxon>Bacillati</taxon>
        <taxon>Actinomycetota</taxon>
        <taxon>Actinomycetes</taxon>
        <taxon>Streptosporangiales</taxon>
        <taxon>Streptosporangiaceae</taxon>
        <taxon>Nonomuraea</taxon>
    </lineage>
</organism>
<keyword evidence="3" id="KW-1185">Reference proteome</keyword>
<sequence length="119" mass="13414">MLKSHLRRDLRSLKRQARKDRWITVAVLAGVAAAWVRQLPFAPAGSDVLFGLSFLLMAGSGVAWLVSACHVFMTIRRSEEPASEIRRISITDRAKEWAFRALGAYAAWHLLHFLASLLR</sequence>
<feature type="transmembrane region" description="Helical" evidence="1">
    <location>
        <begin position="49"/>
        <end position="76"/>
    </location>
</feature>